<keyword evidence="11" id="KW-0503">Monooxygenase</keyword>
<evidence type="ECO:0000256" key="4">
    <source>
        <dbReference type="ARBA" id="ARBA00010617"/>
    </source>
</evidence>
<dbReference type="PRINTS" id="PR00463">
    <property type="entry name" value="EP450I"/>
</dbReference>
<dbReference type="PRINTS" id="PR00385">
    <property type="entry name" value="P450"/>
</dbReference>
<evidence type="ECO:0000256" key="7">
    <source>
        <dbReference type="ARBA" id="ARBA00022723"/>
    </source>
</evidence>
<keyword evidence="9" id="KW-0560">Oxidoreductase</keyword>
<comment type="cofactor">
    <cofactor evidence="1 13">
        <name>heme</name>
        <dbReference type="ChEBI" id="CHEBI:30413"/>
    </cofactor>
</comment>
<keyword evidence="7 13" id="KW-0479">Metal-binding</keyword>
<dbReference type="InterPro" id="IPR050364">
    <property type="entry name" value="Cytochrome_P450_fung"/>
</dbReference>
<evidence type="ECO:0000313" key="15">
    <source>
        <dbReference type="EMBL" id="TCD66266.1"/>
    </source>
</evidence>
<evidence type="ECO:0000256" key="8">
    <source>
        <dbReference type="ARBA" id="ARBA00022989"/>
    </source>
</evidence>
<keyword evidence="5 13" id="KW-0349">Heme</keyword>
<dbReference type="STRING" id="92696.A0A4R0RG63"/>
<dbReference type="Proteomes" id="UP000292702">
    <property type="component" value="Unassembled WGS sequence"/>
</dbReference>
<keyword evidence="8 14" id="KW-1133">Transmembrane helix</keyword>
<evidence type="ECO:0000256" key="9">
    <source>
        <dbReference type="ARBA" id="ARBA00023002"/>
    </source>
</evidence>
<proteinExistence type="inferred from homology"/>
<dbReference type="GO" id="GO:0004497">
    <property type="term" value="F:monooxygenase activity"/>
    <property type="evidence" value="ECO:0007669"/>
    <property type="project" value="UniProtKB-KW"/>
</dbReference>
<dbReference type="GO" id="GO:0020037">
    <property type="term" value="F:heme binding"/>
    <property type="evidence" value="ECO:0007669"/>
    <property type="project" value="InterPro"/>
</dbReference>
<keyword evidence="12 14" id="KW-0472">Membrane</keyword>
<dbReference type="Gene3D" id="1.10.630.10">
    <property type="entry name" value="Cytochrome P450"/>
    <property type="match status" value="1"/>
</dbReference>
<dbReference type="GO" id="GO:0016705">
    <property type="term" value="F:oxidoreductase activity, acting on paired donors, with incorporation or reduction of molecular oxygen"/>
    <property type="evidence" value="ECO:0007669"/>
    <property type="project" value="InterPro"/>
</dbReference>
<keyword evidence="16" id="KW-1185">Reference proteome</keyword>
<feature type="binding site" description="axial binding residue" evidence="13">
    <location>
        <position position="557"/>
    </location>
    <ligand>
        <name>heme</name>
        <dbReference type="ChEBI" id="CHEBI:30413"/>
    </ligand>
    <ligandPart>
        <name>Fe</name>
        <dbReference type="ChEBI" id="CHEBI:18248"/>
    </ligandPart>
</feature>
<sequence length="635" mass="70888">MHSLNLEMLFAVFFAKQRAHGLESPSKIHSFTLGPSLSLHDLVTGSYPLYYEEFRCYRVVLREATGQCPAHSPLPSFSGRLASICESYSSFPHVASPSSYCAAFSASTFRSSKLDMLALVFTLAFAVLGASALAFQRRRNRLPLPPGPKPWPFIGNVLDMPVDRFWAKYCEWCKTYESDVVYLHLPMQPTLIVGTVDAAVELLDKRSQIYSSRVPSLIADLMGWDHDYAFMPYSATWRAHRRMFHQYFHPGVVDQYRPAQLQEVRRFMSLFLDSPQHTRDHVRYMISSIIALIVYGKQLTGIDDEFITTAQIAFEGGGLTTLPGAYWLNYMPFIRYIPSWIPGNASMKLVEKYRPYVVDLVDVPWVEVKTALANGTARSSVATALLEENRIKYSGSKDESEYDIIARNVVGLAYGAGSDTTSSSCQSFLLAMAMFPGVQTKAQGEIAKVVDADRLPEYEDLEKIPYMKALVMETMRWMPPTPFAIPHALTADDVYDGYHIPKGTMVVPNVWGMLHNPQDYPNPGAFNPDRFIGEDGNINPKVRDPTTVAFGFGRRICQGKHFSNNTLSIFIATILHVFDISAGTDTSGDLVPLHYEMHGSLVSAPRDVPCGLKLRSAAAEYLIRGGTNSLPADEA</sequence>
<dbReference type="GO" id="GO:0005506">
    <property type="term" value="F:iron ion binding"/>
    <property type="evidence" value="ECO:0007669"/>
    <property type="project" value="InterPro"/>
</dbReference>
<evidence type="ECO:0000256" key="6">
    <source>
        <dbReference type="ARBA" id="ARBA00022692"/>
    </source>
</evidence>
<evidence type="ECO:0000256" key="14">
    <source>
        <dbReference type="SAM" id="Phobius"/>
    </source>
</evidence>
<keyword evidence="6 14" id="KW-0812">Transmembrane</keyword>
<evidence type="ECO:0000256" key="1">
    <source>
        <dbReference type="ARBA" id="ARBA00001971"/>
    </source>
</evidence>
<feature type="transmembrane region" description="Helical" evidence="14">
    <location>
        <begin position="116"/>
        <end position="135"/>
    </location>
</feature>
<dbReference type="CDD" id="cd11065">
    <property type="entry name" value="CYP64-like"/>
    <property type="match status" value="1"/>
</dbReference>
<evidence type="ECO:0000256" key="2">
    <source>
        <dbReference type="ARBA" id="ARBA00004167"/>
    </source>
</evidence>
<dbReference type="PANTHER" id="PTHR46300:SF7">
    <property type="entry name" value="P450, PUTATIVE (EUROFUNG)-RELATED"/>
    <property type="match status" value="1"/>
</dbReference>
<dbReference type="SUPFAM" id="SSF48264">
    <property type="entry name" value="Cytochrome P450"/>
    <property type="match status" value="1"/>
</dbReference>
<dbReference type="EMBL" id="RWJN01000142">
    <property type="protein sequence ID" value="TCD66266.1"/>
    <property type="molecule type" value="Genomic_DNA"/>
</dbReference>
<evidence type="ECO:0000256" key="12">
    <source>
        <dbReference type="ARBA" id="ARBA00023136"/>
    </source>
</evidence>
<keyword evidence="10 13" id="KW-0408">Iron</keyword>
<protein>
    <recommendedName>
        <fullName evidence="17">Cytochrome P450</fullName>
    </recommendedName>
</protein>
<comment type="similarity">
    <text evidence="4">Belongs to the cytochrome P450 family.</text>
</comment>
<reference evidence="15 16" key="1">
    <citation type="submission" date="2018-11" db="EMBL/GenBank/DDBJ databases">
        <title>Genome assembly of Steccherinum ochraceum LE-BIN_3174, the white-rot fungus of the Steccherinaceae family (The Residual Polyporoid clade, Polyporales, Basidiomycota).</title>
        <authorList>
            <person name="Fedorova T.V."/>
            <person name="Glazunova O.A."/>
            <person name="Landesman E.O."/>
            <person name="Moiseenko K.V."/>
            <person name="Psurtseva N.V."/>
            <person name="Savinova O.S."/>
            <person name="Shakhova N.V."/>
            <person name="Tyazhelova T.V."/>
            <person name="Vasina D.V."/>
        </authorList>
    </citation>
    <scope>NUCLEOTIDE SEQUENCE [LARGE SCALE GENOMIC DNA]</scope>
    <source>
        <strain evidence="15 16">LE-BIN_3174</strain>
    </source>
</reference>
<dbReference type="InterPro" id="IPR002401">
    <property type="entry name" value="Cyt_P450_E_grp-I"/>
</dbReference>
<dbReference type="OrthoDB" id="1055148at2759"/>
<evidence type="ECO:0000256" key="13">
    <source>
        <dbReference type="PIRSR" id="PIRSR602401-1"/>
    </source>
</evidence>
<dbReference type="AlphaFoldDB" id="A0A4R0RG63"/>
<dbReference type="GO" id="GO:0016020">
    <property type="term" value="C:membrane"/>
    <property type="evidence" value="ECO:0007669"/>
    <property type="project" value="UniProtKB-SubCell"/>
</dbReference>
<evidence type="ECO:0008006" key="17">
    <source>
        <dbReference type="Google" id="ProtNLM"/>
    </source>
</evidence>
<organism evidence="15 16">
    <name type="scientific">Steccherinum ochraceum</name>
    <dbReference type="NCBI Taxonomy" id="92696"/>
    <lineage>
        <taxon>Eukaryota</taxon>
        <taxon>Fungi</taxon>
        <taxon>Dikarya</taxon>
        <taxon>Basidiomycota</taxon>
        <taxon>Agaricomycotina</taxon>
        <taxon>Agaricomycetes</taxon>
        <taxon>Polyporales</taxon>
        <taxon>Steccherinaceae</taxon>
        <taxon>Steccherinum</taxon>
    </lineage>
</organism>
<evidence type="ECO:0000256" key="3">
    <source>
        <dbReference type="ARBA" id="ARBA00005179"/>
    </source>
</evidence>
<comment type="subcellular location">
    <subcellularLocation>
        <location evidence="2">Membrane</location>
        <topology evidence="2">Single-pass membrane protein</topology>
    </subcellularLocation>
</comment>
<evidence type="ECO:0000256" key="10">
    <source>
        <dbReference type="ARBA" id="ARBA00023004"/>
    </source>
</evidence>
<accession>A0A4R0RG63</accession>
<dbReference type="InterPro" id="IPR001128">
    <property type="entry name" value="Cyt_P450"/>
</dbReference>
<evidence type="ECO:0000313" key="16">
    <source>
        <dbReference type="Proteomes" id="UP000292702"/>
    </source>
</evidence>
<evidence type="ECO:0000256" key="5">
    <source>
        <dbReference type="ARBA" id="ARBA00022617"/>
    </source>
</evidence>
<dbReference type="PANTHER" id="PTHR46300">
    <property type="entry name" value="P450, PUTATIVE (EUROFUNG)-RELATED-RELATED"/>
    <property type="match status" value="1"/>
</dbReference>
<comment type="pathway">
    <text evidence="3">Secondary metabolite biosynthesis.</text>
</comment>
<dbReference type="InterPro" id="IPR036396">
    <property type="entry name" value="Cyt_P450_sf"/>
</dbReference>
<comment type="caution">
    <text evidence="15">The sequence shown here is derived from an EMBL/GenBank/DDBJ whole genome shotgun (WGS) entry which is preliminary data.</text>
</comment>
<dbReference type="Pfam" id="PF00067">
    <property type="entry name" value="p450"/>
    <property type="match status" value="1"/>
</dbReference>
<evidence type="ECO:0000256" key="11">
    <source>
        <dbReference type="ARBA" id="ARBA00023033"/>
    </source>
</evidence>
<name>A0A4R0RG63_9APHY</name>
<gene>
    <name evidence="15" type="ORF">EIP91_001595</name>
</gene>